<reference evidence="3 4" key="1">
    <citation type="submission" date="2020-10" db="EMBL/GenBank/DDBJ databases">
        <title>Pygocentrus nattereri (red-bellied piranha) genome, fPygNat1, primary haplotype.</title>
        <authorList>
            <person name="Myers G."/>
            <person name="Meyer A."/>
            <person name="Karagic N."/>
            <person name="Pippel M."/>
            <person name="Winkler S."/>
            <person name="Tracey A."/>
            <person name="Wood J."/>
            <person name="Formenti G."/>
            <person name="Howe K."/>
            <person name="Fedrigo O."/>
            <person name="Jarvis E.D."/>
        </authorList>
    </citation>
    <scope>NUCLEOTIDE SEQUENCE [LARGE SCALE GENOMIC DNA]</scope>
</reference>
<evidence type="ECO:0000313" key="3">
    <source>
        <dbReference type="Ensembl" id="ENSPNAP00000009855.1"/>
    </source>
</evidence>
<dbReference type="Proteomes" id="UP001501920">
    <property type="component" value="Chromosome 23"/>
</dbReference>
<reference evidence="3" key="3">
    <citation type="submission" date="2025-09" db="UniProtKB">
        <authorList>
            <consortium name="Ensembl"/>
        </authorList>
    </citation>
    <scope>IDENTIFICATION</scope>
</reference>
<organism evidence="3 4">
    <name type="scientific">Pygocentrus nattereri</name>
    <name type="common">Red-bellied piranha</name>
    <dbReference type="NCBI Taxonomy" id="42514"/>
    <lineage>
        <taxon>Eukaryota</taxon>
        <taxon>Metazoa</taxon>
        <taxon>Chordata</taxon>
        <taxon>Craniata</taxon>
        <taxon>Vertebrata</taxon>
        <taxon>Euteleostomi</taxon>
        <taxon>Actinopterygii</taxon>
        <taxon>Neopterygii</taxon>
        <taxon>Teleostei</taxon>
        <taxon>Ostariophysi</taxon>
        <taxon>Characiformes</taxon>
        <taxon>Characoidei</taxon>
        <taxon>Pygocentrus</taxon>
    </lineage>
</organism>
<sequence length="345" mass="40240">MGPFYCEICRQTDFSGKGHIYGKSHQSKLKVVLVKFLEKVKEARRTIKHPQVEKFDATEHEKKFWCYCCGLEVQRHVTDGRFTVLHGALLEHMSTREHRANTHAFWWKNKADAKLKEKFIITEEEAERLKTEVAKALDQYEEKEDTLMKEQAAIIRYQEHHRLEVLQSLIEVCFPGMKQQYPLCTLHFEQFFHPHSYGHGEQAGPSHEDPFMAELGHGLTFIGYQVTPVDLLCRAVPPWLLKDPEDESAGSSKQEIGPSAQEFLKHRQQEKLKKLPPNRVGANFDHSSYTDANWLPSFGRVWNSGRRWQSRHQFRQEEAKSGQKRKRDHGRKATKKQKHLSNGDL</sequence>
<reference evidence="3" key="2">
    <citation type="submission" date="2025-08" db="UniProtKB">
        <authorList>
            <consortium name="Ensembl"/>
        </authorList>
    </citation>
    <scope>IDENTIFICATION</scope>
</reference>
<protein>
    <recommendedName>
        <fullName evidence="5">Coiled-coil domain containing 84</fullName>
    </recommendedName>
</protein>
<dbReference type="STRING" id="42514.ENSPNAP00000009855"/>
<dbReference type="AlphaFoldDB" id="A0A3B4CEX6"/>
<dbReference type="Pfam" id="PF14968">
    <property type="entry name" value="CCDC84"/>
    <property type="match status" value="1"/>
</dbReference>
<evidence type="ECO:0000256" key="1">
    <source>
        <dbReference type="SAM" id="Coils"/>
    </source>
</evidence>
<dbReference type="InterPro" id="IPR028015">
    <property type="entry name" value="CCDC84-like"/>
</dbReference>
<name>A0A3B4CEX6_PYGNA</name>
<evidence type="ECO:0008006" key="5">
    <source>
        <dbReference type="Google" id="ProtNLM"/>
    </source>
</evidence>
<evidence type="ECO:0000256" key="2">
    <source>
        <dbReference type="SAM" id="MobiDB-lite"/>
    </source>
</evidence>
<dbReference type="Ensembl" id="ENSPNAT00000016317.2">
    <property type="protein sequence ID" value="ENSPNAP00000009855.1"/>
    <property type="gene ID" value="ENSPNAG00000015376.2"/>
</dbReference>
<keyword evidence="4" id="KW-1185">Reference proteome</keyword>
<dbReference type="OMA" id="MIQDEYT"/>
<proteinExistence type="predicted"/>
<feature type="coiled-coil region" evidence="1">
    <location>
        <begin position="119"/>
        <end position="153"/>
    </location>
</feature>
<evidence type="ECO:0000313" key="4">
    <source>
        <dbReference type="Proteomes" id="UP001501920"/>
    </source>
</evidence>
<dbReference type="PANTHER" id="PTHR31198">
    <property type="entry name" value="COILED-COIL DOMAIN-CONTAINING PROTEIN 84"/>
    <property type="match status" value="1"/>
</dbReference>
<keyword evidence="1" id="KW-0175">Coiled coil</keyword>
<feature type="region of interest" description="Disordered" evidence="2">
    <location>
        <begin position="309"/>
        <end position="345"/>
    </location>
</feature>
<feature type="compositionally biased region" description="Basic residues" evidence="2">
    <location>
        <begin position="322"/>
        <end position="339"/>
    </location>
</feature>
<dbReference type="PANTHER" id="PTHR31198:SF1">
    <property type="entry name" value="CENTROSOMAL AT-AC SPLICING FACTOR"/>
    <property type="match status" value="1"/>
</dbReference>
<accession>A0A3B4CEX6</accession>
<dbReference type="GeneTree" id="ENSGT00390000007799"/>